<name>A0AAV2A2T3_9ARAC</name>
<comment type="similarity">
    <text evidence="2 6">Belongs to the tetraspanin (TM4SF) family.</text>
</comment>
<feature type="transmembrane region" description="Helical" evidence="6">
    <location>
        <begin position="59"/>
        <end position="84"/>
    </location>
</feature>
<sequence length="252" mass="28851">MATDTDILVLHSDEARHDALKRTLRVINFFLWLSGASVVSTGTFVNVDMQHPNTLFEFPVFFIVNILLIVSGGIIVAFSFITCFQYFFKKRITLCLFTYLGTLVFVLQCVIASLSFTWRSEISLLVEKELSRFVLENYHQVNRGPEKLLAFDHIQSAYRCCGAYNYTDWQRSAWIQGRSSPNDLPVACCQSTASMADCNLNNPDKVYKEGCIKLLSARYEMHFLIMGIVAISVAFFQFACFHLTNYLMFKLE</sequence>
<feature type="transmembrane region" description="Helical" evidence="6">
    <location>
        <begin position="26"/>
        <end position="47"/>
    </location>
</feature>
<evidence type="ECO:0000256" key="4">
    <source>
        <dbReference type="ARBA" id="ARBA00022989"/>
    </source>
</evidence>
<protein>
    <recommendedName>
        <fullName evidence="6">Tetraspanin</fullName>
    </recommendedName>
</protein>
<dbReference type="PRINTS" id="PR00259">
    <property type="entry name" value="TMFOUR"/>
</dbReference>
<comment type="caution">
    <text evidence="7">The sequence shown here is derived from an EMBL/GenBank/DDBJ whole genome shotgun (WGS) entry which is preliminary data.</text>
</comment>
<dbReference type="InterPro" id="IPR018499">
    <property type="entry name" value="Tetraspanin/Peripherin"/>
</dbReference>
<dbReference type="Proteomes" id="UP001497382">
    <property type="component" value="Unassembled WGS sequence"/>
</dbReference>
<dbReference type="PANTHER" id="PTHR19282">
    <property type="entry name" value="TETRASPANIN"/>
    <property type="match status" value="1"/>
</dbReference>
<proteinExistence type="inferred from homology"/>
<accession>A0AAV2A2T3</accession>
<evidence type="ECO:0000256" key="1">
    <source>
        <dbReference type="ARBA" id="ARBA00004141"/>
    </source>
</evidence>
<feature type="transmembrane region" description="Helical" evidence="6">
    <location>
        <begin position="96"/>
        <end position="118"/>
    </location>
</feature>
<dbReference type="SUPFAM" id="SSF48652">
    <property type="entry name" value="Tetraspanin"/>
    <property type="match status" value="1"/>
</dbReference>
<organism evidence="7 8">
    <name type="scientific">Larinioides sclopetarius</name>
    <dbReference type="NCBI Taxonomy" id="280406"/>
    <lineage>
        <taxon>Eukaryota</taxon>
        <taxon>Metazoa</taxon>
        <taxon>Ecdysozoa</taxon>
        <taxon>Arthropoda</taxon>
        <taxon>Chelicerata</taxon>
        <taxon>Arachnida</taxon>
        <taxon>Araneae</taxon>
        <taxon>Araneomorphae</taxon>
        <taxon>Entelegynae</taxon>
        <taxon>Araneoidea</taxon>
        <taxon>Araneidae</taxon>
        <taxon>Larinioides</taxon>
    </lineage>
</organism>
<feature type="transmembrane region" description="Helical" evidence="6">
    <location>
        <begin position="223"/>
        <end position="249"/>
    </location>
</feature>
<evidence type="ECO:0000313" key="8">
    <source>
        <dbReference type="Proteomes" id="UP001497382"/>
    </source>
</evidence>
<keyword evidence="4 6" id="KW-1133">Transmembrane helix</keyword>
<dbReference type="EMBL" id="CAXIEN010000111">
    <property type="protein sequence ID" value="CAL1278345.1"/>
    <property type="molecule type" value="Genomic_DNA"/>
</dbReference>
<dbReference type="InterPro" id="IPR008952">
    <property type="entry name" value="Tetraspanin_EC2_sf"/>
</dbReference>
<keyword evidence="3 6" id="KW-0812">Transmembrane</keyword>
<evidence type="ECO:0000256" key="2">
    <source>
        <dbReference type="ARBA" id="ARBA00006840"/>
    </source>
</evidence>
<dbReference type="PIRSF" id="PIRSF002419">
    <property type="entry name" value="Tetraspanin"/>
    <property type="match status" value="1"/>
</dbReference>
<evidence type="ECO:0000256" key="5">
    <source>
        <dbReference type="ARBA" id="ARBA00023136"/>
    </source>
</evidence>
<reference evidence="7 8" key="1">
    <citation type="submission" date="2024-04" db="EMBL/GenBank/DDBJ databases">
        <authorList>
            <person name="Rising A."/>
            <person name="Reimegard J."/>
            <person name="Sonavane S."/>
            <person name="Akerstrom W."/>
            <person name="Nylinder S."/>
            <person name="Hedman E."/>
            <person name="Kallberg Y."/>
        </authorList>
    </citation>
    <scope>NUCLEOTIDE SEQUENCE [LARGE SCALE GENOMIC DNA]</scope>
</reference>
<keyword evidence="5 6" id="KW-0472">Membrane</keyword>
<dbReference type="Pfam" id="PF00335">
    <property type="entry name" value="Tetraspanin"/>
    <property type="match status" value="1"/>
</dbReference>
<comment type="subcellular location">
    <subcellularLocation>
        <location evidence="1 6">Membrane</location>
        <topology evidence="1 6">Multi-pass membrane protein</topology>
    </subcellularLocation>
</comment>
<dbReference type="PANTHER" id="PTHR19282:SF544">
    <property type="entry name" value="TETRASPANIN"/>
    <property type="match status" value="1"/>
</dbReference>
<dbReference type="Gene3D" id="1.10.1450.10">
    <property type="entry name" value="Tetraspanin"/>
    <property type="match status" value="1"/>
</dbReference>
<keyword evidence="8" id="KW-1185">Reference proteome</keyword>
<evidence type="ECO:0000256" key="6">
    <source>
        <dbReference type="RuleBase" id="RU361218"/>
    </source>
</evidence>
<evidence type="ECO:0000256" key="3">
    <source>
        <dbReference type="ARBA" id="ARBA00022692"/>
    </source>
</evidence>
<dbReference type="AlphaFoldDB" id="A0AAV2A2T3"/>
<evidence type="ECO:0000313" key="7">
    <source>
        <dbReference type="EMBL" id="CAL1278345.1"/>
    </source>
</evidence>
<gene>
    <name evidence="7" type="ORF">LARSCL_LOCUS9724</name>
</gene>
<dbReference type="InterPro" id="IPR000301">
    <property type="entry name" value="Tetraspanin_animals"/>
</dbReference>
<dbReference type="GO" id="GO:0005886">
    <property type="term" value="C:plasma membrane"/>
    <property type="evidence" value="ECO:0007669"/>
    <property type="project" value="TreeGrafter"/>
</dbReference>